<dbReference type="EMBL" id="OZ023703">
    <property type="protein sequence ID" value="CAK9872126.1"/>
    <property type="molecule type" value="Genomic_DNA"/>
</dbReference>
<gene>
    <name evidence="1" type="ORF">CSSPJE1EN2_LOCUS14723</name>
</gene>
<keyword evidence="2" id="KW-1185">Reference proteome</keyword>
<evidence type="ECO:0000313" key="2">
    <source>
        <dbReference type="Proteomes" id="UP001497522"/>
    </source>
</evidence>
<dbReference type="Proteomes" id="UP001497522">
    <property type="component" value="Chromosome 2"/>
</dbReference>
<reference evidence="1 2" key="1">
    <citation type="submission" date="2024-03" db="EMBL/GenBank/DDBJ databases">
        <authorList>
            <consortium name="ELIXIR-Norway"/>
            <consortium name="Elixir Norway"/>
        </authorList>
    </citation>
    <scope>NUCLEOTIDE SEQUENCE [LARGE SCALE GENOMIC DNA]</scope>
</reference>
<accession>A0ABP1BA33</accession>
<proteinExistence type="predicted"/>
<name>A0ABP1BA33_9BRYO</name>
<organism evidence="1 2">
    <name type="scientific">Sphagnum jensenii</name>
    <dbReference type="NCBI Taxonomy" id="128206"/>
    <lineage>
        <taxon>Eukaryota</taxon>
        <taxon>Viridiplantae</taxon>
        <taxon>Streptophyta</taxon>
        <taxon>Embryophyta</taxon>
        <taxon>Bryophyta</taxon>
        <taxon>Sphagnophytina</taxon>
        <taxon>Sphagnopsida</taxon>
        <taxon>Sphagnales</taxon>
        <taxon>Sphagnaceae</taxon>
        <taxon>Sphagnum</taxon>
    </lineage>
</organism>
<sequence length="132" mass="15064">MTSSSQDTYLLAMPNNYDTTFMDAYLHAVVSYYDELFGHLHWFNFAQKKLFQAICDDASEANLRDRLDSTLLEITEGANEEQGDFAELTWEEQRNGKAKLGPELPDVLARGRVYDKALGEARHNIRIESQIG</sequence>
<protein>
    <submittedName>
        <fullName evidence="1">Uncharacterized protein</fullName>
    </submittedName>
</protein>
<evidence type="ECO:0000313" key="1">
    <source>
        <dbReference type="EMBL" id="CAK9872126.1"/>
    </source>
</evidence>